<evidence type="ECO:0000313" key="3">
    <source>
        <dbReference type="Proteomes" id="UP001552594"/>
    </source>
</evidence>
<comment type="caution">
    <text evidence="2">The sequence shown here is derived from an EMBL/GenBank/DDBJ whole genome shotgun (WGS) entry which is preliminary data.</text>
</comment>
<reference evidence="2 3" key="1">
    <citation type="submission" date="2024-06" db="EMBL/GenBank/DDBJ databases">
        <title>The Natural Products Discovery Center: Release of the First 8490 Sequenced Strains for Exploring Actinobacteria Biosynthetic Diversity.</title>
        <authorList>
            <person name="Kalkreuter E."/>
            <person name="Kautsar S.A."/>
            <person name="Yang D."/>
            <person name="Bader C.D."/>
            <person name="Teijaro C.N."/>
            <person name="Fluegel L."/>
            <person name="Davis C.M."/>
            <person name="Simpson J.R."/>
            <person name="Lauterbach L."/>
            <person name="Steele A.D."/>
            <person name="Gui C."/>
            <person name="Meng S."/>
            <person name="Li G."/>
            <person name="Viehrig K."/>
            <person name="Ye F."/>
            <person name="Su P."/>
            <person name="Kiefer A.F."/>
            <person name="Nichols A."/>
            <person name="Cepeda A.J."/>
            <person name="Yan W."/>
            <person name="Fan B."/>
            <person name="Jiang Y."/>
            <person name="Adhikari A."/>
            <person name="Zheng C.-J."/>
            <person name="Schuster L."/>
            <person name="Cowan T.M."/>
            <person name="Smanski M.J."/>
            <person name="Chevrette M.G."/>
            <person name="De Carvalho L.P.S."/>
            <person name="Shen B."/>
        </authorList>
    </citation>
    <scope>NUCLEOTIDE SEQUENCE [LARGE SCALE GENOMIC DNA]</scope>
    <source>
        <strain evidence="2 3">NPDC052347</strain>
    </source>
</reference>
<dbReference type="Proteomes" id="UP001552594">
    <property type="component" value="Unassembled WGS sequence"/>
</dbReference>
<feature type="region of interest" description="Disordered" evidence="1">
    <location>
        <begin position="1"/>
        <end position="36"/>
    </location>
</feature>
<name>A0ABV3K297_STRON</name>
<evidence type="ECO:0000256" key="1">
    <source>
        <dbReference type="SAM" id="MobiDB-lite"/>
    </source>
</evidence>
<feature type="region of interest" description="Disordered" evidence="1">
    <location>
        <begin position="81"/>
        <end position="104"/>
    </location>
</feature>
<proteinExistence type="predicted"/>
<keyword evidence="3" id="KW-1185">Reference proteome</keyword>
<dbReference type="RefSeq" id="WP_109282414.1">
    <property type="nucleotide sequence ID" value="NZ_JBFAUK010000018.1"/>
</dbReference>
<evidence type="ECO:0000313" key="2">
    <source>
        <dbReference type="EMBL" id="MEV5509043.1"/>
    </source>
</evidence>
<feature type="region of interest" description="Disordered" evidence="1">
    <location>
        <begin position="169"/>
        <end position="190"/>
    </location>
</feature>
<gene>
    <name evidence="2" type="ORF">AB0L16_21850</name>
</gene>
<sequence length="224" mass="22699">MSESNAPAAPVTPAVPAADHGAPLAPDAATAPPAAAPALAAPVIDPAAEQRLTVAEQAAQQAAAERDEVLAALRRVLDPDGAAAEADPARLAEQAAAERDAARAEARQLRVELAAHQAAHTVGADPARLLDSRTVEKQLAALDPDDKQFGDKLAAVIADAVKAAPHLRAEAAPPAGPARGGADFTPAAPATPTAEQFVAMTYGERVALHQSDPDLYARLSAASQ</sequence>
<dbReference type="EMBL" id="JBFAUK010000018">
    <property type="protein sequence ID" value="MEV5509043.1"/>
    <property type="molecule type" value="Genomic_DNA"/>
</dbReference>
<protein>
    <submittedName>
        <fullName evidence="2">Uncharacterized protein</fullName>
    </submittedName>
</protein>
<feature type="compositionally biased region" description="Low complexity" evidence="1">
    <location>
        <begin position="82"/>
        <end position="95"/>
    </location>
</feature>
<organism evidence="2 3">
    <name type="scientific">Streptomyces orinoci</name>
    <name type="common">Streptoverticillium orinoci</name>
    <dbReference type="NCBI Taxonomy" id="67339"/>
    <lineage>
        <taxon>Bacteria</taxon>
        <taxon>Bacillati</taxon>
        <taxon>Actinomycetota</taxon>
        <taxon>Actinomycetes</taxon>
        <taxon>Kitasatosporales</taxon>
        <taxon>Streptomycetaceae</taxon>
        <taxon>Streptomyces</taxon>
    </lineage>
</organism>
<accession>A0ABV3K297</accession>
<feature type="compositionally biased region" description="Low complexity" evidence="1">
    <location>
        <begin position="180"/>
        <end position="190"/>
    </location>
</feature>